<feature type="transmembrane region" description="Helical" evidence="2">
    <location>
        <begin position="382"/>
        <end position="410"/>
    </location>
</feature>
<accession>A0AAV7JXI3</accession>
<dbReference type="EMBL" id="JAKMXF010000255">
    <property type="protein sequence ID" value="KAI6653683.1"/>
    <property type="molecule type" value="Genomic_DNA"/>
</dbReference>
<dbReference type="Proteomes" id="UP001165289">
    <property type="component" value="Unassembled WGS sequence"/>
</dbReference>
<gene>
    <name evidence="3" type="ORF">LOD99_3187</name>
</gene>
<comment type="caution">
    <text evidence="3">The sequence shown here is derived from an EMBL/GenBank/DDBJ whole genome shotgun (WGS) entry which is preliminary data.</text>
</comment>
<evidence type="ECO:0000256" key="2">
    <source>
        <dbReference type="SAM" id="Phobius"/>
    </source>
</evidence>
<name>A0AAV7JXI3_9METZ</name>
<dbReference type="AlphaFoldDB" id="A0AAV7JXI3"/>
<protein>
    <recommendedName>
        <fullName evidence="5">Fibronectin type-III domain-containing protein</fullName>
    </recommendedName>
</protein>
<feature type="compositionally biased region" description="Low complexity" evidence="1">
    <location>
        <begin position="457"/>
        <end position="472"/>
    </location>
</feature>
<dbReference type="SUPFAM" id="SSF49265">
    <property type="entry name" value="Fibronectin type III"/>
    <property type="match status" value="1"/>
</dbReference>
<keyword evidence="2" id="KW-1133">Transmembrane helix</keyword>
<keyword evidence="2" id="KW-0812">Transmembrane</keyword>
<reference evidence="3 4" key="1">
    <citation type="journal article" date="2023" name="BMC Biol.">
        <title>The compact genome of the sponge Oopsacas minuta (Hexactinellida) is lacking key metazoan core genes.</title>
        <authorList>
            <person name="Santini S."/>
            <person name="Schenkelaars Q."/>
            <person name="Jourda C."/>
            <person name="Duchesne M."/>
            <person name="Belahbib H."/>
            <person name="Rocher C."/>
            <person name="Selva M."/>
            <person name="Riesgo A."/>
            <person name="Vervoort M."/>
            <person name="Leys S.P."/>
            <person name="Kodjabachian L."/>
            <person name="Le Bivic A."/>
            <person name="Borchiellini C."/>
            <person name="Claverie J.M."/>
            <person name="Renard E."/>
        </authorList>
    </citation>
    <scope>NUCLEOTIDE SEQUENCE [LARGE SCALE GENOMIC DNA]</scope>
    <source>
        <strain evidence="3">SPO-2</strain>
    </source>
</reference>
<evidence type="ECO:0000313" key="4">
    <source>
        <dbReference type="Proteomes" id="UP001165289"/>
    </source>
</evidence>
<evidence type="ECO:0008006" key="5">
    <source>
        <dbReference type="Google" id="ProtNLM"/>
    </source>
</evidence>
<keyword evidence="2" id="KW-0472">Membrane</keyword>
<proteinExistence type="predicted"/>
<dbReference type="InterPro" id="IPR036116">
    <property type="entry name" value="FN3_sf"/>
</dbReference>
<evidence type="ECO:0000313" key="3">
    <source>
        <dbReference type="EMBL" id="KAI6653683.1"/>
    </source>
</evidence>
<keyword evidence="4" id="KW-1185">Reference proteome</keyword>
<organism evidence="3 4">
    <name type="scientific">Oopsacas minuta</name>
    <dbReference type="NCBI Taxonomy" id="111878"/>
    <lineage>
        <taxon>Eukaryota</taxon>
        <taxon>Metazoa</taxon>
        <taxon>Porifera</taxon>
        <taxon>Hexactinellida</taxon>
        <taxon>Hexasterophora</taxon>
        <taxon>Lyssacinosida</taxon>
        <taxon>Leucopsacidae</taxon>
        <taxon>Oopsacas</taxon>
    </lineage>
</organism>
<feature type="transmembrane region" description="Helical" evidence="2">
    <location>
        <begin position="7"/>
        <end position="24"/>
    </location>
</feature>
<evidence type="ECO:0000256" key="1">
    <source>
        <dbReference type="SAM" id="MobiDB-lite"/>
    </source>
</evidence>
<sequence length="472" mass="52094">MAPITPSIFYLITLLSINIFYSYAPSALNTFTFNPPEPLCVGEQVVMKCSIDLSPSSLYRDISSALISINGTTPISIERFGELATMDVDISRYSAEFVTNNQGQDDISALITIAGYLPIDSSIVFGCHGLYINSSYTPALAFGSPTTALIPTPPSLTDTGLSINPSTCETVVTTYLIPPDSSDRAIESYSLYLNMVLVLTVAVDSNFNDEQEINTKLKLNREHVLSVVAMSCVGKSPTYTQVIVELPSYLFKPDSLDFTINSENQLFISWELSADDKYEIIMSYEMELKLKNIPVGHLIAPSHEIAIKSEFSQTSKQNSYTVDLSLLNSIDFPLNISVTLQIISRCEYNATGKNKIIKVIQYNLQLNNTDSVLSEESQSIPVYGTVVIAILAIALVGCFMVNILITFLVIKSCKPNSKAENPQIMKMDEEVSIRKNSNKHTIEEANQLYTSPRDNNDSNNNLLSDSNYSTIN</sequence>
<feature type="region of interest" description="Disordered" evidence="1">
    <location>
        <begin position="449"/>
        <end position="472"/>
    </location>
</feature>